<gene>
    <name evidence="3" type="ORF">DEJ46_29900</name>
</gene>
<dbReference type="EMBL" id="CP029194">
    <property type="protein sequence ID" value="QES22809.1"/>
    <property type="molecule type" value="Genomic_DNA"/>
</dbReference>
<organism evidence="3 4">
    <name type="scientific">Streptomyces venezuelae</name>
    <dbReference type="NCBI Taxonomy" id="54571"/>
    <lineage>
        <taxon>Bacteria</taxon>
        <taxon>Bacillati</taxon>
        <taxon>Actinomycetota</taxon>
        <taxon>Actinomycetes</taxon>
        <taxon>Kitasatosporales</taxon>
        <taxon>Streptomycetaceae</taxon>
        <taxon>Streptomyces</taxon>
    </lineage>
</organism>
<feature type="compositionally biased region" description="Low complexity" evidence="1">
    <location>
        <begin position="609"/>
        <end position="625"/>
    </location>
</feature>
<dbReference type="RefSeq" id="WP_150271324.1">
    <property type="nucleotide sequence ID" value="NZ_CP029194.1"/>
</dbReference>
<feature type="compositionally biased region" description="Polar residues" evidence="1">
    <location>
        <begin position="52"/>
        <end position="64"/>
    </location>
</feature>
<feature type="compositionally biased region" description="Pro residues" evidence="1">
    <location>
        <begin position="290"/>
        <end position="301"/>
    </location>
</feature>
<feature type="region of interest" description="Disordered" evidence="1">
    <location>
        <begin position="264"/>
        <end position="361"/>
    </location>
</feature>
<feature type="compositionally biased region" description="Pro residues" evidence="1">
    <location>
        <begin position="339"/>
        <end position="361"/>
    </location>
</feature>
<dbReference type="CDD" id="cd13399">
    <property type="entry name" value="Slt35-like"/>
    <property type="match status" value="1"/>
</dbReference>
<dbReference type="Gene3D" id="1.10.530.10">
    <property type="match status" value="1"/>
</dbReference>
<keyword evidence="2" id="KW-0732">Signal</keyword>
<evidence type="ECO:0000256" key="2">
    <source>
        <dbReference type="SAM" id="SignalP"/>
    </source>
</evidence>
<evidence type="ECO:0000256" key="1">
    <source>
        <dbReference type="SAM" id="MobiDB-lite"/>
    </source>
</evidence>
<dbReference type="GO" id="GO:0009253">
    <property type="term" value="P:peptidoglycan catabolic process"/>
    <property type="evidence" value="ECO:0007669"/>
    <property type="project" value="TreeGrafter"/>
</dbReference>
<dbReference type="OrthoDB" id="9796191at2"/>
<dbReference type="InterPro" id="IPR023346">
    <property type="entry name" value="Lysozyme-like_dom_sf"/>
</dbReference>
<proteinExistence type="predicted"/>
<dbReference type="Proteomes" id="UP000324106">
    <property type="component" value="Chromosome"/>
</dbReference>
<feature type="region of interest" description="Disordered" evidence="1">
    <location>
        <begin position="589"/>
        <end position="625"/>
    </location>
</feature>
<sequence length="625" mass="63334">MAAQLGRRLRKGATSGAVVAAAVAALAASQAPEMIPPPADNAGGDRAIGAGDTTTPPSDGSATGDSPYFTELPPLNTPNKPGLPTNLPVITGPAEAGIPASVLAAYKRAEASIRSTDPACNLPWQLLAGIGKVESGQARGGRVDANGTTLSPILGPALNGVGFANISDTDDGAYDGDKIHDRAVGPMQFIPSTWATWGQDANNDGKKDPNNIYDAAQAAGLYLCANDRNLALKADLDRAVLSYNRSREYLNTVLSWFEYYKRGTHQVPDGTGVLPVDRSDNRGRGNRPATNPPYSPLPTTPAPTTSAPESVTPDPKPSETGAPPKTPPTTTDPGETPTPTTPPTVPPTKPTDPPTTNPTVPPAVKVARIAPVATGALTATTGNVFAKAPRVAALDASGAPVTGAGIRFEIVGTTDARFAGGTTTATVTTGSSGLASSPALRAGEKLGSFTVRATVVSRTLAAVEFTATVTARQADTLTRLDGEAALPATTGTGFTQQLRVKATDKGALAPGVLVTGLVVTSKTATDAAAEGPYFKGEAGTTARTKAFTTDANGLITLAPGDLLAGDKAGTYFLKLTAPGGGSVFVELTVTAPEPTPEPSTPDPTPSTPESPTDSPEATSSPSTPA</sequence>
<evidence type="ECO:0000313" key="3">
    <source>
        <dbReference type="EMBL" id="QES22809.1"/>
    </source>
</evidence>
<dbReference type="PANTHER" id="PTHR30163">
    <property type="entry name" value="MEMBRANE-BOUND LYTIC MUREIN TRANSGLYCOSYLASE B"/>
    <property type="match status" value="1"/>
</dbReference>
<dbReference type="SUPFAM" id="SSF53955">
    <property type="entry name" value="Lysozyme-like"/>
    <property type="match status" value="1"/>
</dbReference>
<accession>A0A5P2B3A4</accession>
<feature type="signal peptide" evidence="2">
    <location>
        <begin position="1"/>
        <end position="27"/>
    </location>
</feature>
<name>A0A5P2B3A4_STRVZ</name>
<dbReference type="GO" id="GO:0008933">
    <property type="term" value="F:peptidoglycan lytic transglycosylase activity"/>
    <property type="evidence" value="ECO:0007669"/>
    <property type="project" value="TreeGrafter"/>
</dbReference>
<dbReference type="InterPro" id="IPR043426">
    <property type="entry name" value="MltB-like"/>
</dbReference>
<protein>
    <submittedName>
        <fullName evidence="3">Lytic transglycosylase</fullName>
    </submittedName>
</protein>
<dbReference type="PANTHER" id="PTHR30163:SF8">
    <property type="entry name" value="LYTIC MUREIN TRANSGLYCOSYLASE"/>
    <property type="match status" value="1"/>
</dbReference>
<feature type="region of interest" description="Disordered" evidence="1">
    <location>
        <begin position="33"/>
        <end position="83"/>
    </location>
</feature>
<feature type="compositionally biased region" description="Low complexity" evidence="1">
    <location>
        <begin position="302"/>
        <end position="338"/>
    </location>
</feature>
<feature type="chain" id="PRO_5024853914" evidence="2">
    <location>
        <begin position="28"/>
        <end position="625"/>
    </location>
</feature>
<feature type="compositionally biased region" description="Pro residues" evidence="1">
    <location>
        <begin position="593"/>
        <end position="608"/>
    </location>
</feature>
<dbReference type="AlphaFoldDB" id="A0A5P2B3A4"/>
<evidence type="ECO:0000313" key="4">
    <source>
        <dbReference type="Proteomes" id="UP000324106"/>
    </source>
</evidence>
<reference evidence="3 4" key="1">
    <citation type="submission" date="2018-05" db="EMBL/GenBank/DDBJ databases">
        <title>Streptomyces venezuelae.</title>
        <authorList>
            <person name="Kim W."/>
            <person name="Lee N."/>
            <person name="Cho B.-K."/>
        </authorList>
    </citation>
    <scope>NUCLEOTIDE SEQUENCE [LARGE SCALE GENOMIC DNA]</scope>
    <source>
        <strain evidence="3 4">ATCC 15068</strain>
    </source>
</reference>